<evidence type="ECO:0000313" key="1">
    <source>
        <dbReference type="EMBL" id="CEG39499.1"/>
    </source>
</evidence>
<dbReference type="Proteomes" id="UP000054928">
    <property type="component" value="Unassembled WGS sequence"/>
</dbReference>
<dbReference type="RefSeq" id="XP_024575868.1">
    <property type="nucleotide sequence ID" value="XM_024725053.2"/>
</dbReference>
<protein>
    <submittedName>
        <fullName evidence="1">Uncharacterized protein</fullName>
    </submittedName>
</protein>
<dbReference type="AlphaFoldDB" id="A0A0N7L4S6"/>
<evidence type="ECO:0000313" key="2">
    <source>
        <dbReference type="Proteomes" id="UP000054928"/>
    </source>
</evidence>
<organism evidence="1 2">
    <name type="scientific">Plasmopara halstedii</name>
    <name type="common">Downy mildew of sunflower</name>
    <dbReference type="NCBI Taxonomy" id="4781"/>
    <lineage>
        <taxon>Eukaryota</taxon>
        <taxon>Sar</taxon>
        <taxon>Stramenopiles</taxon>
        <taxon>Oomycota</taxon>
        <taxon>Peronosporomycetes</taxon>
        <taxon>Peronosporales</taxon>
        <taxon>Peronosporaceae</taxon>
        <taxon>Plasmopara</taxon>
    </lineage>
</organism>
<proteinExistence type="predicted"/>
<dbReference type="GeneID" id="36410419"/>
<accession>A0A0N7L4S6</accession>
<dbReference type="EMBL" id="CCYD01000428">
    <property type="protein sequence ID" value="CEG39499.1"/>
    <property type="molecule type" value="Genomic_DNA"/>
</dbReference>
<name>A0A0N7L4S6_PLAHL</name>
<keyword evidence="2" id="KW-1185">Reference proteome</keyword>
<reference evidence="2" key="1">
    <citation type="submission" date="2014-09" db="EMBL/GenBank/DDBJ databases">
        <authorList>
            <person name="Sharma Rahul"/>
            <person name="Thines Marco"/>
        </authorList>
    </citation>
    <scope>NUCLEOTIDE SEQUENCE [LARGE SCALE GENOMIC DNA]</scope>
</reference>
<sequence length="62" mass="7412">MRIAHKKSRKHSMKQCRIGNNSMEMSYEETLVLEIKLSVSITFQQCRDLSELVVQRKNYWAH</sequence>